<dbReference type="GO" id="GO:0006364">
    <property type="term" value="P:rRNA processing"/>
    <property type="evidence" value="ECO:0007669"/>
    <property type="project" value="InterPro"/>
</dbReference>
<reference evidence="6 7" key="1">
    <citation type="journal article" date="2023" name="Commun. Biol.">
        <title>Reorganization of the ancestral sex-determining regions during the evolution of trioecy in Pleodorina starrii.</title>
        <authorList>
            <person name="Takahashi K."/>
            <person name="Suzuki S."/>
            <person name="Kawai-Toyooka H."/>
            <person name="Yamamoto K."/>
            <person name="Hamaji T."/>
            <person name="Ootsuki R."/>
            <person name="Yamaguchi H."/>
            <person name="Kawachi M."/>
            <person name="Higashiyama T."/>
            <person name="Nozaki H."/>
        </authorList>
    </citation>
    <scope>NUCLEOTIDE SEQUENCE [LARGE SCALE GENOMIC DNA]</scope>
    <source>
        <strain evidence="6 7">NIES-4479</strain>
    </source>
</reference>
<dbReference type="Pfam" id="PF00400">
    <property type="entry name" value="WD40"/>
    <property type="match status" value="3"/>
</dbReference>
<dbReference type="PANTHER" id="PTHR14091:SF0">
    <property type="entry name" value="PERIODIC TRYPTOPHAN PROTEIN 1 HOMOLOG"/>
    <property type="match status" value="1"/>
</dbReference>
<feature type="repeat" description="WD" evidence="4">
    <location>
        <begin position="305"/>
        <end position="347"/>
    </location>
</feature>
<dbReference type="InterPro" id="IPR015943">
    <property type="entry name" value="WD40/YVTN_repeat-like_dom_sf"/>
</dbReference>
<dbReference type="PANTHER" id="PTHR14091">
    <property type="entry name" value="PERIODIC TRYPTOPHAN PROTEIN 1"/>
    <property type="match status" value="1"/>
</dbReference>
<evidence type="ECO:0000256" key="5">
    <source>
        <dbReference type="SAM" id="MobiDB-lite"/>
    </source>
</evidence>
<sequence>MISAVSWIPKGVAKAVPTIAQPTEEELEAMRAQLEAEGDGDDDDDEDDEEPSGTDSDNMESDEPAKDESVDAAVARARAVASAMASSRAAGGGKASAGTGGLEDAMRELDMDHYDDSGDEEADVIHRVLGTSGRARLEYADGEPDPYLKLGDDDSEIEDFTLRPSDLIILSAKNEDDVSNLEVWVYEEADGAGEANLYVHHEVLLPAFPLCLAWMDCDPRGQDTGRRNLVAVGTLEPAIEIWDLDTVDTVEPLACLGGVDHSAAAAAAGGQQQAEQADAGGGSGGAAAEKKKKKKKKKAKAKLLPGSHEDSVLALSWNREFRNVLASGSADCTVKVWDIVTGACEHTLRCHTDKVQAVAWNPAESPVLLTGSFDRSVCLADARTPQGDPARWRITADVESLCWNPHDPTCFLVSSEDGIVAQLDARKGPGSAPLFRLSAHDKPACTLSFCPAVRGLLATGSTDKKVKLWDLSGAAPSLVCTQDLNTGAVFSAAFCADAPHLLAAGGAGGEVVVWDVRAHPAVAAKYPAFAATLPTGPPQPEED</sequence>
<dbReference type="Gene3D" id="2.130.10.10">
    <property type="entry name" value="YVTN repeat-like/Quinoprotein amine dehydrogenase"/>
    <property type="match status" value="2"/>
</dbReference>
<evidence type="ECO:0000256" key="2">
    <source>
        <dbReference type="ARBA" id="ARBA00022574"/>
    </source>
</evidence>
<dbReference type="AlphaFoldDB" id="A0A9W6BWN3"/>
<dbReference type="EMBL" id="BRXU01000028">
    <property type="protein sequence ID" value="GLC59463.1"/>
    <property type="molecule type" value="Genomic_DNA"/>
</dbReference>
<dbReference type="PROSITE" id="PS50082">
    <property type="entry name" value="WD_REPEATS_2"/>
    <property type="match status" value="2"/>
</dbReference>
<keyword evidence="3" id="KW-0677">Repeat</keyword>
<dbReference type="GO" id="GO:0005634">
    <property type="term" value="C:nucleus"/>
    <property type="evidence" value="ECO:0007669"/>
    <property type="project" value="TreeGrafter"/>
</dbReference>
<feature type="compositionally biased region" description="Acidic residues" evidence="5">
    <location>
        <begin position="36"/>
        <end position="62"/>
    </location>
</feature>
<dbReference type="InterPro" id="IPR020472">
    <property type="entry name" value="WD40_PAC1"/>
</dbReference>
<keyword evidence="7" id="KW-1185">Reference proteome</keyword>
<evidence type="ECO:0000256" key="4">
    <source>
        <dbReference type="PROSITE-ProRule" id="PRU00221"/>
    </source>
</evidence>
<name>A0A9W6BWN3_9CHLO</name>
<dbReference type="SMART" id="SM00320">
    <property type="entry name" value="WD40"/>
    <property type="match status" value="5"/>
</dbReference>
<protein>
    <submittedName>
        <fullName evidence="6">Uncharacterized protein</fullName>
    </submittedName>
</protein>
<feature type="region of interest" description="Disordered" evidence="5">
    <location>
        <begin position="11"/>
        <end position="77"/>
    </location>
</feature>
<evidence type="ECO:0000256" key="1">
    <source>
        <dbReference type="ARBA" id="ARBA00022553"/>
    </source>
</evidence>
<feature type="region of interest" description="Disordered" evidence="5">
    <location>
        <begin position="275"/>
        <end position="303"/>
    </location>
</feature>
<feature type="repeat" description="WD" evidence="4">
    <location>
        <begin position="437"/>
        <end position="472"/>
    </location>
</feature>
<accession>A0A9W6BWN3</accession>
<comment type="caution">
    <text evidence="6">The sequence shown here is derived from an EMBL/GenBank/DDBJ whole genome shotgun (WGS) entry which is preliminary data.</text>
</comment>
<evidence type="ECO:0000256" key="3">
    <source>
        <dbReference type="ARBA" id="ARBA00022737"/>
    </source>
</evidence>
<dbReference type="InterPro" id="IPR001680">
    <property type="entry name" value="WD40_rpt"/>
</dbReference>
<dbReference type="Proteomes" id="UP001165080">
    <property type="component" value="Unassembled WGS sequence"/>
</dbReference>
<dbReference type="PROSITE" id="PS50294">
    <property type="entry name" value="WD_REPEATS_REGION"/>
    <property type="match status" value="2"/>
</dbReference>
<gene>
    <name evidence="6" type="primary">PLEST005408</name>
    <name evidence="6" type="ORF">PLESTB_001490200</name>
</gene>
<evidence type="ECO:0000313" key="7">
    <source>
        <dbReference type="Proteomes" id="UP001165080"/>
    </source>
</evidence>
<dbReference type="PRINTS" id="PR00320">
    <property type="entry name" value="GPROTEINBRPT"/>
</dbReference>
<dbReference type="SUPFAM" id="SSF50978">
    <property type="entry name" value="WD40 repeat-like"/>
    <property type="match status" value="1"/>
</dbReference>
<dbReference type="OrthoDB" id="270624at2759"/>
<proteinExistence type="predicted"/>
<keyword evidence="1" id="KW-0597">Phosphoprotein</keyword>
<feature type="compositionally biased region" description="Basic residues" evidence="5">
    <location>
        <begin position="290"/>
        <end position="301"/>
    </location>
</feature>
<dbReference type="InterPro" id="IPR036322">
    <property type="entry name" value="WD40_repeat_dom_sf"/>
</dbReference>
<dbReference type="InterPro" id="IPR019775">
    <property type="entry name" value="WD40_repeat_CS"/>
</dbReference>
<dbReference type="PROSITE" id="PS00678">
    <property type="entry name" value="WD_REPEATS_1"/>
    <property type="match status" value="2"/>
</dbReference>
<keyword evidence="2 4" id="KW-0853">WD repeat</keyword>
<evidence type="ECO:0000313" key="6">
    <source>
        <dbReference type="EMBL" id="GLC59463.1"/>
    </source>
</evidence>
<organism evidence="6 7">
    <name type="scientific">Pleodorina starrii</name>
    <dbReference type="NCBI Taxonomy" id="330485"/>
    <lineage>
        <taxon>Eukaryota</taxon>
        <taxon>Viridiplantae</taxon>
        <taxon>Chlorophyta</taxon>
        <taxon>core chlorophytes</taxon>
        <taxon>Chlorophyceae</taxon>
        <taxon>CS clade</taxon>
        <taxon>Chlamydomonadales</taxon>
        <taxon>Volvocaceae</taxon>
        <taxon>Pleodorina</taxon>
    </lineage>
</organism>
<dbReference type="InterPro" id="IPR044285">
    <property type="entry name" value="PWP1"/>
</dbReference>